<evidence type="ECO:0000313" key="3">
    <source>
        <dbReference type="EMBL" id="SPE17535.1"/>
    </source>
</evidence>
<dbReference type="EMBL" id="OKRB01000004">
    <property type="protein sequence ID" value="SPE17535.1"/>
    <property type="molecule type" value="Genomic_DNA"/>
</dbReference>
<evidence type="ECO:0000259" key="2">
    <source>
        <dbReference type="PROSITE" id="PS51462"/>
    </source>
</evidence>
<proteinExistence type="predicted"/>
<dbReference type="AlphaFoldDB" id="A0A2N9L3I7"/>
<dbReference type="PROSITE" id="PS00893">
    <property type="entry name" value="NUDIX_BOX"/>
    <property type="match status" value="1"/>
</dbReference>
<dbReference type="Gene3D" id="3.90.79.10">
    <property type="entry name" value="Nucleoside Triphosphate Pyrophosphohydrolase"/>
    <property type="match status" value="1"/>
</dbReference>
<reference evidence="4" key="1">
    <citation type="submission" date="2018-02" db="EMBL/GenBank/DDBJ databases">
        <authorList>
            <person name="Hausmann B."/>
        </authorList>
    </citation>
    <scope>NUCLEOTIDE SEQUENCE [LARGE SCALE GENOMIC DNA]</scope>
    <source>
        <strain evidence="4">Peat soil MAG SbA5</strain>
    </source>
</reference>
<accession>A0A2N9L3I7</accession>
<sequence>MPKHSAGLLLYRRKDREIEVFLVHPGGPLWANKDLGAWSVPKGEHSADEDPLDAARREFKEETGFPVDGEFVELGTVRQAGGKLLSAWALEGDCDPAKLSSNHCRMQWPPRSDRMIDFPEVDRGAWFTLGEARDHILLSQRPLLDRLQKELGSAHQP</sequence>
<evidence type="ECO:0000313" key="4">
    <source>
        <dbReference type="Proteomes" id="UP000239735"/>
    </source>
</evidence>
<dbReference type="OrthoDB" id="9816289at2"/>
<dbReference type="PANTHER" id="PTHR21340:SF7">
    <property type="entry name" value="NUDIX HYDROLASE DOMAIN-CONTAINING PROTEIN"/>
    <property type="match status" value="1"/>
</dbReference>
<dbReference type="SUPFAM" id="SSF55811">
    <property type="entry name" value="Nudix"/>
    <property type="match status" value="1"/>
</dbReference>
<organism evidence="3 4">
    <name type="scientific">Candidatus Sulfuritelmatomonas gaucii</name>
    <dbReference type="NCBI Taxonomy" id="2043161"/>
    <lineage>
        <taxon>Bacteria</taxon>
        <taxon>Pseudomonadati</taxon>
        <taxon>Acidobacteriota</taxon>
        <taxon>Terriglobia</taxon>
        <taxon>Terriglobales</taxon>
        <taxon>Acidobacteriaceae</taxon>
        <taxon>Candidatus Sulfuritelmatomonas</taxon>
    </lineage>
</organism>
<dbReference type="InterPro" id="IPR020084">
    <property type="entry name" value="NUDIX_hydrolase_CS"/>
</dbReference>
<dbReference type="InterPro" id="IPR015797">
    <property type="entry name" value="NUDIX_hydrolase-like_dom_sf"/>
</dbReference>
<evidence type="ECO:0000256" key="1">
    <source>
        <dbReference type="ARBA" id="ARBA00022801"/>
    </source>
</evidence>
<name>A0A2N9L3I7_9BACT</name>
<keyword evidence="1 3" id="KW-0378">Hydrolase</keyword>
<dbReference type="InterPro" id="IPR051325">
    <property type="entry name" value="Nudix_hydrolase_domain"/>
</dbReference>
<dbReference type="GO" id="GO:0006754">
    <property type="term" value="P:ATP biosynthetic process"/>
    <property type="evidence" value="ECO:0007669"/>
    <property type="project" value="TreeGrafter"/>
</dbReference>
<dbReference type="PROSITE" id="PS51462">
    <property type="entry name" value="NUDIX"/>
    <property type="match status" value="1"/>
</dbReference>
<dbReference type="Pfam" id="PF00293">
    <property type="entry name" value="NUDIX"/>
    <property type="match status" value="1"/>
</dbReference>
<gene>
    <name evidence="3" type="ORF">SBA5_1010018</name>
</gene>
<dbReference type="GO" id="GO:0006167">
    <property type="term" value="P:AMP biosynthetic process"/>
    <property type="evidence" value="ECO:0007669"/>
    <property type="project" value="TreeGrafter"/>
</dbReference>
<dbReference type="PANTHER" id="PTHR21340">
    <property type="entry name" value="DIADENOSINE 5,5-P1,P4-TETRAPHOSPHATE PYROPHOSPHOHYDROLASE MUTT"/>
    <property type="match status" value="1"/>
</dbReference>
<dbReference type="CDD" id="cd04662">
    <property type="entry name" value="NUDIX_Hydrolase"/>
    <property type="match status" value="1"/>
</dbReference>
<dbReference type="InterPro" id="IPR000086">
    <property type="entry name" value="NUDIX_hydrolase_dom"/>
</dbReference>
<dbReference type="GO" id="GO:0004081">
    <property type="term" value="F:bis(5'-nucleosyl)-tetraphosphatase (asymmetrical) activity"/>
    <property type="evidence" value="ECO:0007669"/>
    <property type="project" value="TreeGrafter"/>
</dbReference>
<feature type="domain" description="Nudix hydrolase" evidence="2">
    <location>
        <begin position="1"/>
        <end position="151"/>
    </location>
</feature>
<dbReference type="Proteomes" id="UP000239735">
    <property type="component" value="Unassembled WGS sequence"/>
</dbReference>
<protein>
    <submittedName>
        <fullName evidence="3">NUDIX hydrolase</fullName>
    </submittedName>
</protein>